<organism evidence="3 4">
    <name type="scientific">Paractinoplanes aksuensis</name>
    <dbReference type="NCBI Taxonomy" id="2939490"/>
    <lineage>
        <taxon>Bacteria</taxon>
        <taxon>Bacillati</taxon>
        <taxon>Actinomycetota</taxon>
        <taxon>Actinomycetes</taxon>
        <taxon>Micromonosporales</taxon>
        <taxon>Micromonosporaceae</taxon>
        <taxon>Paractinoplanes</taxon>
    </lineage>
</organism>
<proteinExistence type="predicted"/>
<evidence type="ECO:0000313" key="3">
    <source>
        <dbReference type="EMBL" id="MCO8271680.1"/>
    </source>
</evidence>
<comment type="caution">
    <text evidence="3">The sequence shown here is derived from an EMBL/GenBank/DDBJ whole genome shotgun (WGS) entry which is preliminary data.</text>
</comment>
<feature type="compositionally biased region" description="Low complexity" evidence="1">
    <location>
        <begin position="37"/>
        <end position="47"/>
    </location>
</feature>
<feature type="compositionally biased region" description="Gly residues" evidence="1">
    <location>
        <begin position="48"/>
        <end position="57"/>
    </location>
</feature>
<evidence type="ECO:0000313" key="4">
    <source>
        <dbReference type="Proteomes" id="UP001523369"/>
    </source>
</evidence>
<dbReference type="EMBL" id="JAMYJR010000013">
    <property type="protein sequence ID" value="MCO8271680.1"/>
    <property type="molecule type" value="Genomic_DNA"/>
</dbReference>
<feature type="signal peptide" evidence="2">
    <location>
        <begin position="1"/>
        <end position="24"/>
    </location>
</feature>
<keyword evidence="2" id="KW-0732">Signal</keyword>
<reference evidence="3 4" key="1">
    <citation type="submission" date="2022-06" db="EMBL/GenBank/DDBJ databases">
        <title>New Species of the Genus Actinoplanes, ActinopZanes ferrugineus.</title>
        <authorList>
            <person name="Ding P."/>
        </authorList>
    </citation>
    <scope>NUCLEOTIDE SEQUENCE [LARGE SCALE GENOMIC DNA]</scope>
    <source>
        <strain evidence="3 4">TRM88003</strain>
    </source>
</reference>
<feature type="region of interest" description="Disordered" evidence="1">
    <location>
        <begin position="20"/>
        <end position="86"/>
    </location>
</feature>
<evidence type="ECO:0000256" key="2">
    <source>
        <dbReference type="SAM" id="SignalP"/>
    </source>
</evidence>
<dbReference type="PROSITE" id="PS51257">
    <property type="entry name" value="PROKAR_LIPOPROTEIN"/>
    <property type="match status" value="1"/>
</dbReference>
<dbReference type="Proteomes" id="UP001523369">
    <property type="component" value="Unassembled WGS sequence"/>
</dbReference>
<evidence type="ECO:0008006" key="5">
    <source>
        <dbReference type="Google" id="ProtNLM"/>
    </source>
</evidence>
<name>A0ABT1DLJ7_9ACTN</name>
<feature type="chain" id="PRO_5046705121" description="PASTA domain-containing protein" evidence="2">
    <location>
        <begin position="25"/>
        <end position="173"/>
    </location>
</feature>
<sequence>MARRRWLAVAVAGLVALGCARPGAGDGDAAPLPPSPSASVPTASTAGGDAGDQGPAGDGAPHNAENNGWKQRHELSPDEQATGDALAARIRPNLAALRKAGDFDPASARKALLDLGLRPDDVGVSEMRQPPGVVFEVRFPEAGCVIGDVRPERLLVEVTGAAAEFGCLEPVTH</sequence>
<accession>A0ABT1DLJ7</accession>
<protein>
    <recommendedName>
        <fullName evidence="5">PASTA domain-containing protein</fullName>
    </recommendedName>
</protein>
<dbReference type="RefSeq" id="WP_253237802.1">
    <property type="nucleotide sequence ID" value="NZ_JAMYJR010000013.1"/>
</dbReference>
<evidence type="ECO:0000256" key="1">
    <source>
        <dbReference type="SAM" id="MobiDB-lite"/>
    </source>
</evidence>
<feature type="compositionally biased region" description="Low complexity" evidence="1">
    <location>
        <begin position="20"/>
        <end position="30"/>
    </location>
</feature>
<keyword evidence="4" id="KW-1185">Reference proteome</keyword>
<gene>
    <name evidence="3" type="ORF">M1L60_13875</name>
</gene>